<dbReference type="GO" id="GO:0004792">
    <property type="term" value="F:thiosulfate-cyanide sulfurtransferase activity"/>
    <property type="evidence" value="ECO:0007669"/>
    <property type="project" value="TreeGrafter"/>
</dbReference>
<sequence length="380" mass="40922">MAMGNGVKEMEEQMGREVSRERRKVTELSEDEVERYSRQIMLDSIGYEGQLRLRNARVCITGAGGLGSPIAMQLTAMGVGYIRLVDRDVVELSNLHRQMLYTDADIGKVKVEAAASRLKAINPSVDVEPLAVSINEGTADDVVKGCDLVIDGLDSIDARYALNDACVRAGIPYVYGGALGMLGSACTVLPGRSACIRCIFPELSDDEMPTCSIEGVHPSILYMVSAVQVSEAVRIITGQEPVLLNKLLYIDLNDLSFSTIDVSRNEHCICNGINRGKRVVATTTASGSIVFKVEELCGRDMGKRTFSITPKGILAIDLDAVARKASSLGFKEKSRGEMGITLVSDGRSFSVLRSGAAVVVGVESEDAALNLYNAMVEVKQ</sequence>
<dbReference type="SUPFAM" id="SSF69572">
    <property type="entry name" value="Activating enzymes of the ubiquitin-like proteins"/>
    <property type="match status" value="1"/>
</dbReference>
<gene>
    <name evidence="4" type="ORF">NCAV_0174</name>
</gene>
<keyword evidence="5" id="KW-1185">Reference proteome</keyword>
<dbReference type="RefSeq" id="WP_197706653.1">
    <property type="nucleotide sequence ID" value="NZ_LT981265.1"/>
</dbReference>
<dbReference type="PANTHER" id="PTHR10953">
    <property type="entry name" value="UBIQUITIN-ACTIVATING ENZYME E1"/>
    <property type="match status" value="1"/>
</dbReference>
<proteinExistence type="inferred from homology"/>
<dbReference type="AlphaFoldDB" id="A0A2K5AP07"/>
<dbReference type="GeneID" id="41594276"/>
<dbReference type="InterPro" id="IPR000594">
    <property type="entry name" value="ThiF_NAD_FAD-bd"/>
</dbReference>
<feature type="compositionally biased region" description="Basic and acidic residues" evidence="2">
    <location>
        <begin position="8"/>
        <end position="27"/>
    </location>
</feature>
<organism evidence="4 5">
    <name type="scientific">Candidatus Nitrosocaldus cavascurensis</name>
    <dbReference type="NCBI Taxonomy" id="2058097"/>
    <lineage>
        <taxon>Archaea</taxon>
        <taxon>Nitrososphaerota</taxon>
        <taxon>Nitrososphaeria</taxon>
        <taxon>Candidatus Nitrosocaldales</taxon>
        <taxon>Candidatus Nitrosocaldaceae</taxon>
        <taxon>Candidatus Nitrosocaldus</taxon>
    </lineage>
</organism>
<dbReference type="GO" id="GO:0008641">
    <property type="term" value="F:ubiquitin-like modifier activating enzyme activity"/>
    <property type="evidence" value="ECO:0007669"/>
    <property type="project" value="InterPro"/>
</dbReference>
<feature type="domain" description="THIF-type NAD/FAD binding fold" evidence="3">
    <location>
        <begin position="36"/>
        <end position="268"/>
    </location>
</feature>
<dbReference type="GO" id="GO:0016779">
    <property type="term" value="F:nucleotidyltransferase activity"/>
    <property type="evidence" value="ECO:0007669"/>
    <property type="project" value="TreeGrafter"/>
</dbReference>
<dbReference type="Gene3D" id="3.40.50.720">
    <property type="entry name" value="NAD(P)-binding Rossmann-like Domain"/>
    <property type="match status" value="1"/>
</dbReference>
<reference evidence="5" key="1">
    <citation type="submission" date="2018-01" db="EMBL/GenBank/DDBJ databases">
        <authorList>
            <person name="Kerou L M."/>
        </authorList>
    </citation>
    <scope>NUCLEOTIDE SEQUENCE [LARGE SCALE GENOMIC DNA]</scope>
    <source>
        <strain evidence="5">SCU2</strain>
    </source>
</reference>
<name>A0A2K5AP07_9ARCH</name>
<protein>
    <submittedName>
        <fullName evidence="4">4-methyl-5(B-hydroxyethyl)-thiazole monophosphate biosynthesis protein</fullName>
    </submittedName>
</protein>
<evidence type="ECO:0000313" key="4">
    <source>
        <dbReference type="EMBL" id="SPC33374.1"/>
    </source>
</evidence>
<dbReference type="EMBL" id="LT981265">
    <property type="protein sequence ID" value="SPC33374.1"/>
    <property type="molecule type" value="Genomic_DNA"/>
</dbReference>
<evidence type="ECO:0000256" key="2">
    <source>
        <dbReference type="SAM" id="MobiDB-lite"/>
    </source>
</evidence>
<evidence type="ECO:0000313" key="5">
    <source>
        <dbReference type="Proteomes" id="UP000236248"/>
    </source>
</evidence>
<dbReference type="GO" id="GO:0005737">
    <property type="term" value="C:cytoplasm"/>
    <property type="evidence" value="ECO:0007669"/>
    <property type="project" value="TreeGrafter"/>
</dbReference>
<dbReference type="Pfam" id="PF00899">
    <property type="entry name" value="ThiF"/>
    <property type="match status" value="1"/>
</dbReference>
<dbReference type="KEGG" id="ncv:NCAV_0174"/>
<dbReference type="FunFam" id="3.40.50.720:FF:000080">
    <property type="entry name" value="Thiazole biosynthesis adenylyltransferase ThiF"/>
    <property type="match status" value="1"/>
</dbReference>
<evidence type="ECO:0000256" key="1">
    <source>
        <dbReference type="ARBA" id="ARBA00009919"/>
    </source>
</evidence>
<evidence type="ECO:0000259" key="3">
    <source>
        <dbReference type="Pfam" id="PF00899"/>
    </source>
</evidence>
<comment type="similarity">
    <text evidence="1">Belongs to the HesA/MoeB/ThiF family.</text>
</comment>
<dbReference type="InterPro" id="IPR045886">
    <property type="entry name" value="ThiF/MoeB/HesA"/>
</dbReference>
<dbReference type="CDD" id="cd00757">
    <property type="entry name" value="ThiF_MoeB_HesA_family"/>
    <property type="match status" value="1"/>
</dbReference>
<feature type="region of interest" description="Disordered" evidence="2">
    <location>
        <begin position="1"/>
        <end position="29"/>
    </location>
</feature>
<accession>A0A2K5AP07</accession>
<dbReference type="PANTHER" id="PTHR10953:SF102">
    <property type="entry name" value="ADENYLYLTRANSFERASE AND SULFURTRANSFERASE MOCS3"/>
    <property type="match status" value="1"/>
</dbReference>
<dbReference type="Proteomes" id="UP000236248">
    <property type="component" value="Chromosome NCAV"/>
</dbReference>
<dbReference type="InterPro" id="IPR035985">
    <property type="entry name" value="Ubiquitin-activating_enz"/>
</dbReference>